<proteinExistence type="predicted"/>
<dbReference type="PROSITE" id="PS50113">
    <property type="entry name" value="PAC"/>
    <property type="match status" value="1"/>
</dbReference>
<dbReference type="OrthoDB" id="8127at2157"/>
<feature type="domain" description="PAS" evidence="1">
    <location>
        <begin position="1"/>
        <end position="53"/>
    </location>
</feature>
<dbReference type="Proteomes" id="UP000245934">
    <property type="component" value="Unassembled WGS sequence"/>
</dbReference>
<gene>
    <name evidence="3" type="ORF">DLD82_18115</name>
</gene>
<evidence type="ECO:0000313" key="4">
    <source>
        <dbReference type="Proteomes" id="UP000245934"/>
    </source>
</evidence>
<feature type="non-terminal residue" evidence="3">
    <location>
        <position position="222"/>
    </location>
</feature>
<keyword evidence="4" id="KW-1185">Reference proteome</keyword>
<organism evidence="3 4">
    <name type="scientific">Methanospirillum stamsii</name>
    <dbReference type="NCBI Taxonomy" id="1277351"/>
    <lineage>
        <taxon>Archaea</taxon>
        <taxon>Methanobacteriati</taxon>
        <taxon>Methanobacteriota</taxon>
        <taxon>Stenosarchaea group</taxon>
        <taxon>Methanomicrobia</taxon>
        <taxon>Methanomicrobiales</taxon>
        <taxon>Methanospirillaceae</taxon>
        <taxon>Methanospirillum</taxon>
    </lineage>
</organism>
<reference evidence="3 4" key="1">
    <citation type="submission" date="2018-05" db="EMBL/GenBank/DDBJ databases">
        <title>Draft genome of Methanospirillum stamsii Pt1.</title>
        <authorList>
            <person name="Dueholm M.S."/>
            <person name="Nielsen P.H."/>
            <person name="Bakmann L.F."/>
            <person name="Otzen D.E."/>
        </authorList>
    </citation>
    <scope>NUCLEOTIDE SEQUENCE [LARGE SCALE GENOMIC DNA]</scope>
    <source>
        <strain evidence="3 4">Pt1</strain>
    </source>
</reference>
<name>A0A2V2N1Z9_9EURY</name>
<dbReference type="RefSeq" id="WP_146199864.1">
    <property type="nucleotide sequence ID" value="NZ_QGMZ01000086.1"/>
</dbReference>
<feature type="domain" description="PAC" evidence="2">
    <location>
        <begin position="58"/>
        <end position="112"/>
    </location>
</feature>
<protein>
    <recommendedName>
        <fullName evidence="5">PAC domain-containing protein</fullName>
    </recommendedName>
</protein>
<evidence type="ECO:0000259" key="2">
    <source>
        <dbReference type="PROSITE" id="PS50113"/>
    </source>
</evidence>
<dbReference type="SMART" id="SM00086">
    <property type="entry name" value="PAC"/>
    <property type="match status" value="1"/>
</dbReference>
<dbReference type="SUPFAM" id="SSF55785">
    <property type="entry name" value="PYP-like sensor domain (PAS domain)"/>
    <property type="match status" value="1"/>
</dbReference>
<dbReference type="InterPro" id="IPR000014">
    <property type="entry name" value="PAS"/>
</dbReference>
<dbReference type="Gene3D" id="3.30.450.20">
    <property type="entry name" value="PAS domain"/>
    <property type="match status" value="1"/>
</dbReference>
<dbReference type="Pfam" id="PF13426">
    <property type="entry name" value="PAS_9"/>
    <property type="match status" value="1"/>
</dbReference>
<dbReference type="CDD" id="cd00130">
    <property type="entry name" value="PAS"/>
    <property type="match status" value="1"/>
</dbReference>
<accession>A0A2V2N1Z9</accession>
<comment type="caution">
    <text evidence="3">The sequence shown here is derived from an EMBL/GenBank/DDBJ whole genome shotgun (WGS) entry which is preliminary data.</text>
</comment>
<evidence type="ECO:0008006" key="5">
    <source>
        <dbReference type="Google" id="ProtNLM"/>
    </source>
</evidence>
<evidence type="ECO:0000259" key="1">
    <source>
        <dbReference type="PROSITE" id="PS50112"/>
    </source>
</evidence>
<dbReference type="InterPro" id="IPR035965">
    <property type="entry name" value="PAS-like_dom_sf"/>
</dbReference>
<dbReference type="PROSITE" id="PS50112">
    <property type="entry name" value="PAS"/>
    <property type="match status" value="1"/>
</dbReference>
<dbReference type="AlphaFoldDB" id="A0A2V2N1Z9"/>
<evidence type="ECO:0000313" key="3">
    <source>
        <dbReference type="EMBL" id="PWR69471.1"/>
    </source>
</evidence>
<sequence>MMHFTYVSPSIKEFLGITPKEAIEEPFIGFLTPESLQKYRQFKKQLVDSIQKGVQFPRKTELNLEFKHKNGSTVWTEILITIVYDNNKKFHGIVGVTRDISRRRQAEMALMKANRHLSLLSGITRHDILNKITTILGFLFLSRETKPSPDTLAYLKRIESATNEIKVLIEFTRYYENLGSSQPTWQNLTAILGQINFPKHLTIDTNLENYSILADPMLEKVF</sequence>
<dbReference type="NCBIfam" id="TIGR00229">
    <property type="entry name" value="sensory_box"/>
    <property type="match status" value="1"/>
</dbReference>
<dbReference type="EMBL" id="QGMZ01000086">
    <property type="protein sequence ID" value="PWR69471.1"/>
    <property type="molecule type" value="Genomic_DNA"/>
</dbReference>
<dbReference type="InterPro" id="IPR000700">
    <property type="entry name" value="PAS-assoc_C"/>
</dbReference>
<dbReference type="InterPro" id="IPR001610">
    <property type="entry name" value="PAC"/>
</dbReference>